<keyword evidence="2" id="KW-0802">TPR repeat</keyword>
<keyword evidence="1" id="KW-0677">Repeat</keyword>
<gene>
    <name evidence="3" type="primary">yrrB_21</name>
    <name evidence="3" type="ORF">GALL_363110</name>
</gene>
<dbReference type="Pfam" id="PF13414">
    <property type="entry name" value="TPR_11"/>
    <property type="match status" value="2"/>
</dbReference>
<dbReference type="SUPFAM" id="SSF56059">
    <property type="entry name" value="Glutathione synthetase ATP-binding domain-like"/>
    <property type="match status" value="1"/>
</dbReference>
<dbReference type="InterPro" id="IPR011990">
    <property type="entry name" value="TPR-like_helical_dom_sf"/>
</dbReference>
<protein>
    <submittedName>
        <fullName evidence="3">TPR repeat-containing protein YrrB</fullName>
    </submittedName>
</protein>
<dbReference type="PANTHER" id="PTHR44943">
    <property type="entry name" value="CELLULOSE SYNTHASE OPERON PROTEIN C"/>
    <property type="match status" value="1"/>
</dbReference>
<comment type="caution">
    <text evidence="3">The sequence shown here is derived from an EMBL/GenBank/DDBJ whole genome shotgun (WGS) entry which is preliminary data.</text>
</comment>
<dbReference type="PANTHER" id="PTHR44943:SF8">
    <property type="entry name" value="TPR REPEAT-CONTAINING PROTEIN MJ0263"/>
    <property type="match status" value="1"/>
</dbReference>
<dbReference type="PROSITE" id="PS50005">
    <property type="entry name" value="TPR"/>
    <property type="match status" value="6"/>
</dbReference>
<dbReference type="Pfam" id="PF13432">
    <property type="entry name" value="TPR_16"/>
    <property type="match status" value="1"/>
</dbReference>
<dbReference type="Gene3D" id="1.25.40.10">
    <property type="entry name" value="Tetratricopeptide repeat domain"/>
    <property type="match status" value="4"/>
</dbReference>
<dbReference type="InterPro" id="IPR051685">
    <property type="entry name" value="Ycf3/AcsC/BcsC/TPR_MFPF"/>
</dbReference>
<evidence type="ECO:0000313" key="3">
    <source>
        <dbReference type="EMBL" id="OIQ81918.1"/>
    </source>
</evidence>
<proteinExistence type="predicted"/>
<reference evidence="3" key="1">
    <citation type="submission" date="2016-10" db="EMBL/GenBank/DDBJ databases">
        <title>Sequence of Gallionella enrichment culture.</title>
        <authorList>
            <person name="Poehlein A."/>
            <person name="Muehling M."/>
            <person name="Daniel R."/>
        </authorList>
    </citation>
    <scope>NUCLEOTIDE SEQUENCE</scope>
</reference>
<dbReference type="SMART" id="SM00028">
    <property type="entry name" value="TPR"/>
    <property type="match status" value="6"/>
</dbReference>
<dbReference type="InterPro" id="IPR019734">
    <property type="entry name" value="TPR_rpt"/>
</dbReference>
<organism evidence="3">
    <name type="scientific">mine drainage metagenome</name>
    <dbReference type="NCBI Taxonomy" id="410659"/>
    <lineage>
        <taxon>unclassified sequences</taxon>
        <taxon>metagenomes</taxon>
        <taxon>ecological metagenomes</taxon>
    </lineage>
</organism>
<dbReference type="PROSITE" id="PS50293">
    <property type="entry name" value="TPR_REGION"/>
    <property type="match status" value="3"/>
</dbReference>
<accession>A0A1J5QEB7</accession>
<dbReference type="SUPFAM" id="SSF48452">
    <property type="entry name" value="TPR-like"/>
    <property type="match status" value="1"/>
</dbReference>
<sequence>MRVSAFRPSPRLAARACGNHPVPMRKFTHAGNHVTLAAQARYITAINTQTGVKRYWSWLSSYLRDKRRLPMPLQTALEHHLAGRLPQAETLYRQILQSDPHQPDALYLLGVMARQLGKPDLAIDFILKAISASPGNPEYHNSLGNAFKDKNQFDEAATRYRQALQIKPDHVEALFNLGNILQQQYRLDDAIDCYRQAIEIRPDFAEALNDLGVALMTQGRLDEAGASFNHAIACKPDYAEAYNNLGVTLKNQKKMEAAIACYHQALAIKPDYAKALFNLGSAYLIQKDFDQAEKWSQASLDINPHQVEAHQNLALIMLETGRLDEAQRYRDLAYRKQAIFIDTAPAPVRTVLVLWAAGKGNVPIDFLLPAKTHTRITWMIEYATEEQAQSLPSYDLVFNAIGDQDVTGPTGAFAARFLGGCNKPILNHPDAVAHTSRDRIPALLGQINQVLVPCTVRLDSKRFKEDLPKLPGIRMPVLVRPSGSHGGDHLVRLESADELHDLAAWNADAYYATSYYDYRSTDGYYRKYRIAFVDRRPYPYHLAIGENWMVHYETAGMLDESWKRAEEALFLANPGSVIGPQAMTAIEAIGRRLDLDYCGLDFSILPDGRVLVFEANATMLIHPEDPNDIFHFKNPHVQRIFDAFDALLTDRTNGVMNAT</sequence>
<dbReference type="EMBL" id="MLJW01000865">
    <property type="protein sequence ID" value="OIQ81918.1"/>
    <property type="molecule type" value="Genomic_DNA"/>
</dbReference>
<name>A0A1J5QEB7_9ZZZZ</name>
<evidence type="ECO:0000256" key="2">
    <source>
        <dbReference type="ARBA" id="ARBA00022803"/>
    </source>
</evidence>
<evidence type="ECO:0000256" key="1">
    <source>
        <dbReference type="ARBA" id="ARBA00022737"/>
    </source>
</evidence>
<dbReference type="Pfam" id="PF13424">
    <property type="entry name" value="TPR_12"/>
    <property type="match status" value="1"/>
</dbReference>
<dbReference type="AlphaFoldDB" id="A0A1J5QEB7"/>